<dbReference type="Proteomes" id="UP000324996">
    <property type="component" value="Unassembled WGS sequence"/>
</dbReference>
<dbReference type="Gene3D" id="3.90.550.10">
    <property type="entry name" value="Spore Coat Polysaccharide Biosynthesis Protein SpsA, Chain A"/>
    <property type="match status" value="1"/>
</dbReference>
<feature type="binding site" evidence="18">
    <location>
        <position position="322"/>
    </location>
    <ligand>
        <name>UDP-N-acetyl-alpha-D-glucosamine</name>
        <dbReference type="ChEBI" id="CHEBI:57705"/>
    </ligand>
</feature>
<name>A0A5A7N6Q1_9PROT</name>
<dbReference type="GO" id="GO:0000902">
    <property type="term" value="P:cell morphogenesis"/>
    <property type="evidence" value="ECO:0007669"/>
    <property type="project" value="UniProtKB-UniRule"/>
</dbReference>
<dbReference type="GO" id="GO:0003977">
    <property type="term" value="F:UDP-N-acetylglucosamine diphosphorylase activity"/>
    <property type="evidence" value="ECO:0007669"/>
    <property type="project" value="UniProtKB-UniRule"/>
</dbReference>
<feature type="binding site" evidence="18">
    <location>
        <position position="369"/>
    </location>
    <ligand>
        <name>acetyl-CoA</name>
        <dbReference type="ChEBI" id="CHEBI:57288"/>
    </ligand>
</feature>
<dbReference type="NCBIfam" id="TIGR01173">
    <property type="entry name" value="glmU"/>
    <property type="match status" value="1"/>
</dbReference>
<keyword evidence="13 18" id="KW-0012">Acyltransferase</keyword>
<feature type="binding site" evidence="18">
    <location>
        <position position="394"/>
    </location>
    <ligand>
        <name>acetyl-CoA</name>
        <dbReference type="ChEBI" id="CHEBI:57288"/>
    </ligand>
</feature>
<feature type="binding site" evidence="18">
    <location>
        <position position="161"/>
    </location>
    <ligand>
        <name>UDP-N-acetyl-alpha-D-glucosamine</name>
        <dbReference type="ChEBI" id="CHEBI:57705"/>
    </ligand>
</feature>
<dbReference type="GO" id="GO:0009245">
    <property type="term" value="P:lipid A biosynthetic process"/>
    <property type="evidence" value="ECO:0007669"/>
    <property type="project" value="UniProtKB-UniRule"/>
</dbReference>
<dbReference type="EMBL" id="BKCN01000001">
    <property type="protein sequence ID" value="GER02706.1"/>
    <property type="molecule type" value="Genomic_DNA"/>
</dbReference>
<evidence type="ECO:0000256" key="18">
    <source>
        <dbReference type="HAMAP-Rule" id="MF_01631"/>
    </source>
</evidence>
<dbReference type="EC" id="2.7.7.23" evidence="18"/>
<keyword evidence="8 18" id="KW-0677">Repeat</keyword>
<evidence type="ECO:0000256" key="6">
    <source>
        <dbReference type="ARBA" id="ARBA00022695"/>
    </source>
</evidence>
<comment type="subunit">
    <text evidence="18">Homotrimer.</text>
</comment>
<keyword evidence="5 18" id="KW-0808">Transferase</keyword>
<gene>
    <name evidence="18 21" type="primary">glmU</name>
    <name evidence="21" type="ORF">JCM17846_03880</name>
</gene>
<dbReference type="Pfam" id="PF12804">
    <property type="entry name" value="NTP_transf_3"/>
    <property type="match status" value="1"/>
</dbReference>
<dbReference type="GO" id="GO:0071555">
    <property type="term" value="P:cell wall organization"/>
    <property type="evidence" value="ECO:0007669"/>
    <property type="project" value="UniProtKB-KW"/>
</dbReference>
<feature type="binding site" evidence="18">
    <location>
        <begin position="104"/>
        <end position="106"/>
    </location>
    <ligand>
        <name>UDP-N-acetyl-alpha-D-glucosamine</name>
        <dbReference type="ChEBI" id="CHEBI:57705"/>
    </ligand>
</feature>
<dbReference type="InterPro" id="IPR005882">
    <property type="entry name" value="Bifunctional_GlmU"/>
</dbReference>
<dbReference type="NCBIfam" id="NF010933">
    <property type="entry name" value="PRK14353.1"/>
    <property type="match status" value="1"/>
</dbReference>
<keyword evidence="12 18" id="KW-0511">Multifunctional enzyme</keyword>
<protein>
    <recommendedName>
        <fullName evidence="18">Bifunctional protein GlmU</fullName>
    </recommendedName>
    <domain>
        <recommendedName>
            <fullName evidence="18">UDP-N-acetylglucosamine pyrophosphorylase</fullName>
            <ecNumber evidence="18">2.7.7.23</ecNumber>
        </recommendedName>
        <alternativeName>
            <fullName evidence="18">N-acetylglucosamine-1-phosphate uridyltransferase</fullName>
        </alternativeName>
    </domain>
    <domain>
        <recommendedName>
            <fullName evidence="18">Glucosamine-1-phosphate N-acetyltransferase</fullName>
            <ecNumber evidence="18">2.3.1.157</ecNumber>
        </recommendedName>
    </domain>
</protein>
<keyword evidence="4 18" id="KW-0963">Cytoplasm</keyword>
<feature type="compositionally biased region" description="Basic residues" evidence="19">
    <location>
        <begin position="438"/>
        <end position="451"/>
    </location>
</feature>
<feature type="binding site" evidence="18">
    <location>
        <position position="176"/>
    </location>
    <ligand>
        <name>UDP-N-acetyl-alpha-D-glucosamine</name>
        <dbReference type="ChEBI" id="CHEBI:57705"/>
    </ligand>
</feature>
<dbReference type="InterPro" id="IPR001451">
    <property type="entry name" value="Hexapep"/>
</dbReference>
<dbReference type="GO" id="GO:0009252">
    <property type="term" value="P:peptidoglycan biosynthetic process"/>
    <property type="evidence" value="ECO:0007669"/>
    <property type="project" value="UniProtKB-UniRule"/>
</dbReference>
<evidence type="ECO:0000256" key="7">
    <source>
        <dbReference type="ARBA" id="ARBA00022723"/>
    </source>
</evidence>
<dbReference type="InterPro" id="IPR018357">
    <property type="entry name" value="Hexapep_transf_CS"/>
</dbReference>
<comment type="catalytic activity">
    <reaction evidence="16 18">
        <text>N-acetyl-alpha-D-glucosamine 1-phosphate + UTP + H(+) = UDP-N-acetyl-alpha-D-glucosamine + diphosphate</text>
        <dbReference type="Rhea" id="RHEA:13509"/>
        <dbReference type="ChEBI" id="CHEBI:15378"/>
        <dbReference type="ChEBI" id="CHEBI:33019"/>
        <dbReference type="ChEBI" id="CHEBI:46398"/>
        <dbReference type="ChEBI" id="CHEBI:57705"/>
        <dbReference type="ChEBI" id="CHEBI:57776"/>
        <dbReference type="EC" id="2.7.7.23"/>
    </reaction>
</comment>
<proteinExistence type="inferred from homology"/>
<dbReference type="GO" id="GO:0016020">
    <property type="term" value="C:membrane"/>
    <property type="evidence" value="ECO:0007669"/>
    <property type="project" value="GOC"/>
</dbReference>
<feature type="binding site" evidence="18">
    <location>
        <position position="429"/>
    </location>
    <ligand>
        <name>acetyl-CoA</name>
        <dbReference type="ChEBI" id="CHEBI:57288"/>
    </ligand>
</feature>
<feature type="binding site" evidence="18">
    <location>
        <position position="25"/>
    </location>
    <ligand>
        <name>UDP-N-acetyl-alpha-D-glucosamine</name>
        <dbReference type="ChEBI" id="CHEBI:57705"/>
    </ligand>
</feature>
<comment type="subcellular location">
    <subcellularLocation>
        <location evidence="1 18">Cytoplasm</location>
    </subcellularLocation>
</comment>
<evidence type="ECO:0000313" key="22">
    <source>
        <dbReference type="Proteomes" id="UP000324996"/>
    </source>
</evidence>
<sequence>MSVRNAAAVILAAGKGTRMKSRRHKVLHPIGGRAMIDHIFDRLADISVARQILVVGSDRQQLEAAMAGRKVDFAVQEPQLGTGHAVMQALPALAGHQGPVLVLYGDTPLIRSETLALMLAQIGDRKSAGPGLVVLGFRPEDPGAYGRLVTDDDGNLLRIVEYKDASPAERAIGLCNSGVMAFDGALLPRLLQPLRNDNAKGEYYLTDTVAIARDLGVKAAVIEAPADDLLGVNDRADLAMAEAVFQKRMRRAAMAAGATLIAPDTVYFSHDTKLGRDVLIEPQVIFGPHVEIEDDAIIRAFSHIEGAKIATKAVVGPYARLRPGADIGKGVKIGNFVEIKNARLDEGAKASHLSYIGDATIGPRVNIGAGTIFCNYDGFAKFHTSIGADSFIGSNSALVAPLHIGEGAIIGAGSVISRAVDDGDLALARAEQTSRPGWAKKFRARKSRPKSAPKIDHDDHKSR</sequence>
<dbReference type="CDD" id="cd02540">
    <property type="entry name" value="GT2_GlmU_N_bac"/>
    <property type="match status" value="1"/>
</dbReference>
<comment type="similarity">
    <text evidence="2 18">In the C-terminal section; belongs to the transferase hexapeptide repeat family.</text>
</comment>
<dbReference type="HAMAP" id="MF_01631">
    <property type="entry name" value="GlmU"/>
    <property type="match status" value="1"/>
</dbReference>
<dbReference type="InterPro" id="IPR038009">
    <property type="entry name" value="GlmU_C_LbH"/>
</dbReference>
<feature type="binding site" evidence="18">
    <location>
        <position position="146"/>
    </location>
    <ligand>
        <name>UDP-N-acetyl-alpha-D-glucosamine</name>
        <dbReference type="ChEBI" id="CHEBI:57705"/>
    </ligand>
</feature>
<comment type="function">
    <text evidence="17 18">Catalyzes the last two sequential reactions in the de novo biosynthetic pathway for UDP-N-acetylglucosamine (UDP-GlcNAc). The C-terminal domain catalyzes the transfer of acetyl group from acetyl coenzyme A to glucosamine-1-phosphate (GlcN-1-P) to produce N-acetylglucosamine-1-phosphate (GlcNAc-1-P), which is converted into UDP-GlcNAc by the transfer of uridine 5-monophosphate (from uridine 5-triphosphate), a reaction catalyzed by the N-terminal domain.</text>
</comment>
<dbReference type="CDD" id="cd03353">
    <property type="entry name" value="LbH_GlmU_C"/>
    <property type="match status" value="1"/>
</dbReference>
<evidence type="ECO:0000256" key="1">
    <source>
        <dbReference type="ARBA" id="ARBA00004496"/>
    </source>
</evidence>
<dbReference type="GO" id="GO:0006048">
    <property type="term" value="P:UDP-N-acetylglucosamine biosynthetic process"/>
    <property type="evidence" value="ECO:0007669"/>
    <property type="project" value="UniProtKB-UniPathway"/>
</dbReference>
<evidence type="ECO:0000256" key="2">
    <source>
        <dbReference type="ARBA" id="ARBA00007707"/>
    </source>
</evidence>
<feature type="binding site" evidence="18">
    <location>
        <position position="366"/>
    </location>
    <ligand>
        <name>UDP-N-acetyl-alpha-D-glucosamine</name>
        <dbReference type="ChEBI" id="CHEBI:57705"/>
    </ligand>
</feature>
<comment type="pathway">
    <text evidence="18">Bacterial outer membrane biogenesis; LPS lipid A biosynthesis.</text>
</comment>
<feature type="binding site" evidence="18">
    <location>
        <begin position="81"/>
        <end position="82"/>
    </location>
    <ligand>
        <name>UDP-N-acetyl-alpha-D-glucosamine</name>
        <dbReference type="ChEBI" id="CHEBI:57705"/>
    </ligand>
</feature>
<dbReference type="PANTHER" id="PTHR43584">
    <property type="entry name" value="NUCLEOTIDYL TRANSFERASE"/>
    <property type="match status" value="1"/>
</dbReference>
<dbReference type="InterPro" id="IPR025877">
    <property type="entry name" value="MobA-like_NTP_Trfase"/>
</dbReference>
<feature type="region of interest" description="N-acetyltransferase" evidence="18">
    <location>
        <begin position="257"/>
        <end position="463"/>
    </location>
</feature>
<comment type="catalytic activity">
    <reaction evidence="15 18">
        <text>alpha-D-glucosamine 1-phosphate + acetyl-CoA = N-acetyl-alpha-D-glucosamine 1-phosphate + CoA + H(+)</text>
        <dbReference type="Rhea" id="RHEA:13725"/>
        <dbReference type="ChEBI" id="CHEBI:15378"/>
        <dbReference type="ChEBI" id="CHEBI:57287"/>
        <dbReference type="ChEBI" id="CHEBI:57288"/>
        <dbReference type="ChEBI" id="CHEBI:57776"/>
        <dbReference type="ChEBI" id="CHEBI:58516"/>
        <dbReference type="EC" id="2.3.1.157"/>
    </reaction>
</comment>
<dbReference type="InterPro" id="IPR029044">
    <property type="entry name" value="Nucleotide-diphossugar_trans"/>
</dbReference>
<evidence type="ECO:0000313" key="21">
    <source>
        <dbReference type="EMBL" id="GER02706.1"/>
    </source>
</evidence>
<evidence type="ECO:0000256" key="16">
    <source>
        <dbReference type="ARBA" id="ARBA00048493"/>
    </source>
</evidence>
<keyword evidence="7 18" id="KW-0479">Metal-binding</keyword>
<feature type="binding site" evidence="18">
    <location>
        <position position="340"/>
    </location>
    <ligand>
        <name>UDP-N-acetyl-alpha-D-glucosamine</name>
        <dbReference type="ChEBI" id="CHEBI:57705"/>
    </ligand>
</feature>
<dbReference type="PROSITE" id="PS00101">
    <property type="entry name" value="HEXAPEP_TRANSFERASES"/>
    <property type="match status" value="1"/>
</dbReference>
<dbReference type="GO" id="GO:0008360">
    <property type="term" value="P:regulation of cell shape"/>
    <property type="evidence" value="ECO:0007669"/>
    <property type="project" value="UniProtKB-KW"/>
</dbReference>
<feature type="binding site" evidence="18">
    <location>
        <position position="76"/>
    </location>
    <ligand>
        <name>UDP-N-acetyl-alpha-D-glucosamine</name>
        <dbReference type="ChEBI" id="CHEBI:57705"/>
    </ligand>
</feature>
<comment type="similarity">
    <text evidence="3 18">In the N-terminal section; belongs to the N-acetylglucosamine-1-phosphate uridyltransferase family.</text>
</comment>
<comment type="caution">
    <text evidence="21">The sequence shown here is derived from an EMBL/GenBank/DDBJ whole genome shotgun (WGS) entry which is preliminary data.</text>
</comment>
<dbReference type="InterPro" id="IPR011004">
    <property type="entry name" value="Trimer_LpxA-like_sf"/>
</dbReference>
<feature type="compositionally biased region" description="Basic and acidic residues" evidence="19">
    <location>
        <begin position="453"/>
        <end position="463"/>
    </location>
</feature>
<evidence type="ECO:0000256" key="9">
    <source>
        <dbReference type="ARBA" id="ARBA00022842"/>
    </source>
</evidence>
<feature type="binding site" evidence="18">
    <location>
        <position position="233"/>
    </location>
    <ligand>
        <name>Mg(2+)</name>
        <dbReference type="ChEBI" id="CHEBI:18420"/>
    </ligand>
</feature>
<feature type="region of interest" description="Linker" evidence="18">
    <location>
        <begin position="236"/>
        <end position="256"/>
    </location>
</feature>
<dbReference type="SUPFAM" id="SSF51161">
    <property type="entry name" value="Trimeric LpxA-like enzymes"/>
    <property type="match status" value="1"/>
</dbReference>
<dbReference type="PANTHER" id="PTHR43584:SF3">
    <property type="entry name" value="BIFUNCTIONAL PROTEIN GLMU"/>
    <property type="match status" value="1"/>
</dbReference>
<keyword evidence="11 18" id="KW-0573">Peptidoglycan synthesis</keyword>
<evidence type="ECO:0000256" key="3">
    <source>
        <dbReference type="ARBA" id="ARBA00007947"/>
    </source>
</evidence>
<feature type="region of interest" description="Disordered" evidence="19">
    <location>
        <begin position="433"/>
        <end position="463"/>
    </location>
</feature>
<evidence type="ECO:0000256" key="14">
    <source>
        <dbReference type="ARBA" id="ARBA00023316"/>
    </source>
</evidence>
<dbReference type="UniPathway" id="UPA00973"/>
<accession>A0A5A7N6Q1</accession>
<feature type="binding site" evidence="18">
    <location>
        <begin position="375"/>
        <end position="376"/>
    </location>
    <ligand>
        <name>acetyl-CoA</name>
        <dbReference type="ChEBI" id="CHEBI:57288"/>
    </ligand>
</feature>
<evidence type="ECO:0000256" key="11">
    <source>
        <dbReference type="ARBA" id="ARBA00022984"/>
    </source>
</evidence>
<evidence type="ECO:0000256" key="12">
    <source>
        <dbReference type="ARBA" id="ARBA00023268"/>
    </source>
</evidence>
<feature type="region of interest" description="Pyrophosphorylase" evidence="18">
    <location>
        <begin position="1"/>
        <end position="235"/>
    </location>
</feature>
<keyword evidence="6 18" id="KW-0548">Nucleotidyltransferase</keyword>
<evidence type="ECO:0000256" key="4">
    <source>
        <dbReference type="ARBA" id="ARBA00022490"/>
    </source>
</evidence>
<evidence type="ECO:0000256" key="17">
    <source>
        <dbReference type="ARBA" id="ARBA00049628"/>
    </source>
</evidence>
<feature type="binding site" evidence="18">
    <location>
        <begin position="11"/>
        <end position="14"/>
    </location>
    <ligand>
        <name>UDP-N-acetyl-alpha-D-glucosamine</name>
        <dbReference type="ChEBI" id="CHEBI:57705"/>
    </ligand>
</feature>
<keyword evidence="14 18" id="KW-0961">Cell wall biogenesis/degradation</keyword>
<evidence type="ECO:0000256" key="10">
    <source>
        <dbReference type="ARBA" id="ARBA00022960"/>
    </source>
</evidence>
<dbReference type="GO" id="GO:0005737">
    <property type="term" value="C:cytoplasm"/>
    <property type="evidence" value="ECO:0007669"/>
    <property type="project" value="UniProtKB-SubCell"/>
</dbReference>
<dbReference type="RefSeq" id="WP_042082612.1">
    <property type="nucleotide sequence ID" value="NZ_BKCN01000001.1"/>
</dbReference>
<keyword evidence="10 18" id="KW-0133">Cell shape</keyword>
<dbReference type="GO" id="GO:0019134">
    <property type="term" value="F:glucosamine-1-phosphate N-acetyltransferase activity"/>
    <property type="evidence" value="ECO:0007669"/>
    <property type="project" value="UniProtKB-UniRule"/>
</dbReference>
<dbReference type="EC" id="2.3.1.157" evidence="18"/>
<comment type="pathway">
    <text evidence="18">Nucleotide-sugar biosynthesis; UDP-N-acetyl-alpha-D-glucosamine biosynthesis; N-acetyl-alpha-D-glucosamine 1-phosphate from alpha-D-glucosamine 6-phosphate (route II): step 2/2.</text>
</comment>
<evidence type="ECO:0000256" key="5">
    <source>
        <dbReference type="ARBA" id="ARBA00022679"/>
    </source>
</evidence>
<dbReference type="AlphaFoldDB" id="A0A5A7N6Q1"/>
<dbReference type="Pfam" id="PF00132">
    <property type="entry name" value="Hexapep"/>
    <property type="match status" value="2"/>
</dbReference>
<feature type="active site" description="Proton acceptor" evidence="18">
    <location>
        <position position="352"/>
    </location>
</feature>
<reference evidence="21 22" key="1">
    <citation type="submission" date="2019-09" db="EMBL/GenBank/DDBJ databases">
        <title>NBRP : Genome information of microbial organism related human and environment.</title>
        <authorList>
            <person name="Hattori M."/>
            <person name="Oshima K."/>
            <person name="Inaba H."/>
            <person name="Suda W."/>
            <person name="Sakamoto M."/>
            <person name="Iino T."/>
            <person name="Kitahara M."/>
            <person name="Oshida Y."/>
            <person name="Iida T."/>
            <person name="Kudo T."/>
            <person name="Itoh T."/>
            <person name="Ohkuma M."/>
        </authorList>
    </citation>
    <scope>NUCLEOTIDE SEQUENCE [LARGE SCALE GENOMIC DNA]</scope>
    <source>
        <strain evidence="21 22">Q-1</strain>
    </source>
</reference>
<dbReference type="SUPFAM" id="SSF53448">
    <property type="entry name" value="Nucleotide-diphospho-sugar transferases"/>
    <property type="match status" value="1"/>
</dbReference>
<feature type="domain" description="MobA-like NTP transferase" evidence="20">
    <location>
        <begin position="8"/>
        <end position="125"/>
    </location>
</feature>
<feature type="binding site" evidence="18">
    <location>
        <position position="106"/>
    </location>
    <ligand>
        <name>Mg(2+)</name>
        <dbReference type="ChEBI" id="CHEBI:18420"/>
    </ligand>
</feature>
<evidence type="ECO:0000259" key="20">
    <source>
        <dbReference type="Pfam" id="PF12804"/>
    </source>
</evidence>
<evidence type="ECO:0000256" key="15">
    <source>
        <dbReference type="ARBA" id="ARBA00048247"/>
    </source>
</evidence>
<dbReference type="GO" id="GO:0000287">
    <property type="term" value="F:magnesium ion binding"/>
    <property type="evidence" value="ECO:0007669"/>
    <property type="project" value="UniProtKB-UniRule"/>
</dbReference>
<dbReference type="Gene3D" id="2.160.10.10">
    <property type="entry name" value="Hexapeptide repeat proteins"/>
    <property type="match status" value="1"/>
</dbReference>
<feature type="binding site" evidence="18">
    <location>
        <position position="233"/>
    </location>
    <ligand>
        <name>UDP-N-acetyl-alpha-D-glucosamine</name>
        <dbReference type="ChEBI" id="CHEBI:57705"/>
    </ligand>
</feature>
<comment type="cofactor">
    <cofactor evidence="18">
        <name>Mg(2+)</name>
        <dbReference type="ChEBI" id="CHEBI:18420"/>
    </cofactor>
    <text evidence="18">Binds 1 Mg(2+) ion per subunit.</text>
</comment>
<keyword evidence="22" id="KW-1185">Reference proteome</keyword>
<feature type="binding site" evidence="18">
    <location>
        <position position="412"/>
    </location>
    <ligand>
        <name>acetyl-CoA</name>
        <dbReference type="ChEBI" id="CHEBI:57288"/>
    </ligand>
</feature>
<dbReference type="InterPro" id="IPR050065">
    <property type="entry name" value="GlmU-like"/>
</dbReference>
<evidence type="ECO:0000256" key="13">
    <source>
        <dbReference type="ARBA" id="ARBA00023315"/>
    </source>
</evidence>
<organism evidence="21 22">
    <name type="scientific">Iodidimonas nitroreducens</name>
    <dbReference type="NCBI Taxonomy" id="1236968"/>
    <lineage>
        <taxon>Bacteria</taxon>
        <taxon>Pseudomonadati</taxon>
        <taxon>Pseudomonadota</taxon>
        <taxon>Alphaproteobacteria</taxon>
        <taxon>Iodidimonadales</taxon>
        <taxon>Iodidimonadaceae</taxon>
        <taxon>Iodidimonas</taxon>
    </lineage>
</organism>
<evidence type="ECO:0000256" key="8">
    <source>
        <dbReference type="ARBA" id="ARBA00022737"/>
    </source>
</evidence>
<feature type="binding site" evidence="18">
    <location>
        <position position="355"/>
    </location>
    <ligand>
        <name>UDP-N-acetyl-alpha-D-glucosamine</name>
        <dbReference type="ChEBI" id="CHEBI:57705"/>
    </ligand>
</feature>
<comment type="pathway">
    <text evidence="18">Nucleotide-sugar biosynthesis; UDP-N-acetyl-alpha-D-glucosamine biosynthesis; UDP-N-acetyl-alpha-D-glucosamine from N-acetyl-alpha-D-glucosamine 1-phosphate: step 1/1.</text>
</comment>
<keyword evidence="9 18" id="KW-0460">Magnesium</keyword>
<evidence type="ECO:0000256" key="19">
    <source>
        <dbReference type="SAM" id="MobiDB-lite"/>
    </source>
</evidence>
<dbReference type="UniPathway" id="UPA00113">
    <property type="reaction ID" value="UER00532"/>
</dbReference>